<evidence type="ECO:0000313" key="3">
    <source>
        <dbReference type="Proteomes" id="UP001151760"/>
    </source>
</evidence>
<dbReference type="EMBL" id="BQNB010008881">
    <property type="protein sequence ID" value="GJS55621.1"/>
    <property type="molecule type" value="Genomic_DNA"/>
</dbReference>
<proteinExistence type="predicted"/>
<reference evidence="2" key="2">
    <citation type="submission" date="2022-01" db="EMBL/GenBank/DDBJ databases">
        <authorList>
            <person name="Yamashiro T."/>
            <person name="Shiraishi A."/>
            <person name="Satake H."/>
            <person name="Nakayama K."/>
        </authorList>
    </citation>
    <scope>NUCLEOTIDE SEQUENCE</scope>
</reference>
<dbReference type="InterPro" id="IPR057670">
    <property type="entry name" value="SH3_retrovirus"/>
</dbReference>
<evidence type="ECO:0000313" key="2">
    <source>
        <dbReference type="EMBL" id="GJS55621.1"/>
    </source>
</evidence>
<evidence type="ECO:0000259" key="1">
    <source>
        <dbReference type="Pfam" id="PF25597"/>
    </source>
</evidence>
<gene>
    <name evidence="2" type="ORF">Tco_0628983</name>
</gene>
<reference evidence="2" key="1">
    <citation type="journal article" date="2022" name="Int. J. Mol. Sci.">
        <title>Draft Genome of Tanacetum Coccineum: Genomic Comparison of Closely Related Tanacetum-Family Plants.</title>
        <authorList>
            <person name="Yamashiro T."/>
            <person name="Shiraishi A."/>
            <person name="Nakayama K."/>
            <person name="Satake H."/>
        </authorList>
    </citation>
    <scope>NUCLEOTIDE SEQUENCE</scope>
</reference>
<accession>A0ABQ4WSL8</accession>
<keyword evidence="3" id="KW-1185">Reference proteome</keyword>
<sequence length="192" mass="22014">MSMSSLKRASGHRKVEHKLMTQSASTAAKPCQGDSFEYYLITGYSQTSKAYIVLNKKIIRIEESLNVTFDESFPEPKSSPSIEDDRINDPVFQDLNWSSSLQVNVSDEGYPKSLKEARAEVLDLQLVLLCRDKNKVCLLCEEILKQIPAFDFFCASLESISAIEDTWERWEVWEDIQVVPGFLMGRERWLYG</sequence>
<organism evidence="2 3">
    <name type="scientific">Tanacetum coccineum</name>
    <dbReference type="NCBI Taxonomy" id="301880"/>
    <lineage>
        <taxon>Eukaryota</taxon>
        <taxon>Viridiplantae</taxon>
        <taxon>Streptophyta</taxon>
        <taxon>Embryophyta</taxon>
        <taxon>Tracheophyta</taxon>
        <taxon>Spermatophyta</taxon>
        <taxon>Magnoliopsida</taxon>
        <taxon>eudicotyledons</taxon>
        <taxon>Gunneridae</taxon>
        <taxon>Pentapetalae</taxon>
        <taxon>asterids</taxon>
        <taxon>campanulids</taxon>
        <taxon>Asterales</taxon>
        <taxon>Asteraceae</taxon>
        <taxon>Asteroideae</taxon>
        <taxon>Anthemideae</taxon>
        <taxon>Anthemidinae</taxon>
        <taxon>Tanacetum</taxon>
    </lineage>
</organism>
<dbReference type="Pfam" id="PF25597">
    <property type="entry name" value="SH3_retrovirus"/>
    <property type="match status" value="1"/>
</dbReference>
<feature type="domain" description="Retroviral polymerase SH3-like" evidence="1">
    <location>
        <begin position="42"/>
        <end position="79"/>
    </location>
</feature>
<comment type="caution">
    <text evidence="2">The sequence shown here is derived from an EMBL/GenBank/DDBJ whole genome shotgun (WGS) entry which is preliminary data.</text>
</comment>
<dbReference type="Proteomes" id="UP001151760">
    <property type="component" value="Unassembled WGS sequence"/>
</dbReference>
<protein>
    <recommendedName>
        <fullName evidence="1">Retroviral polymerase SH3-like domain-containing protein</fullName>
    </recommendedName>
</protein>
<name>A0ABQ4WSL8_9ASTR</name>